<comment type="caution">
    <text evidence="2">The sequence shown here is derived from an EMBL/GenBank/DDBJ whole genome shotgun (WGS) entry which is preliminary data.</text>
</comment>
<proteinExistence type="predicted"/>
<reference evidence="2 3" key="1">
    <citation type="journal article" date="2017" name="Infect. Genet. Evol.">
        <title>Comparative genome analysis of fish pathogen Flavobacterium columnare reveals extensive sequence diversity within the species.</title>
        <authorList>
            <person name="Kayansamruaj P."/>
            <person name="Dong H.T."/>
            <person name="Hirono I."/>
            <person name="Kondo H."/>
            <person name="Senapin S."/>
            <person name="Rodkhum C."/>
        </authorList>
    </citation>
    <scope>NUCLEOTIDE SEQUENCE [LARGE SCALE GENOMIC DNA]</scope>
    <source>
        <strain evidence="2 3">1215</strain>
    </source>
</reference>
<organism evidence="2 3">
    <name type="scientific">Flavobacterium davisii</name>
    <dbReference type="NCBI Taxonomy" id="2906077"/>
    <lineage>
        <taxon>Bacteria</taxon>
        <taxon>Pseudomonadati</taxon>
        <taxon>Bacteroidota</taxon>
        <taxon>Flavobacteriia</taxon>
        <taxon>Flavobacteriales</taxon>
        <taxon>Flavobacteriaceae</taxon>
        <taxon>Flavobacterium</taxon>
    </lineage>
</organism>
<feature type="signal peptide" evidence="1">
    <location>
        <begin position="1"/>
        <end position="19"/>
    </location>
</feature>
<dbReference type="AlphaFoldDB" id="A0A246GHL3"/>
<feature type="chain" id="PRO_5013326590" description="SPOR domain-containing protein" evidence="1">
    <location>
        <begin position="20"/>
        <end position="619"/>
    </location>
</feature>
<dbReference type="EMBL" id="MTCZ01000083">
    <property type="protein sequence ID" value="OWP83735.1"/>
    <property type="molecule type" value="Genomic_DNA"/>
</dbReference>
<dbReference type="RefSeq" id="WP_088393114.1">
    <property type="nucleotide sequence ID" value="NZ_MTCZ01000083.1"/>
</dbReference>
<accession>A0A246GHL3</accession>
<evidence type="ECO:0000313" key="3">
    <source>
        <dbReference type="Proteomes" id="UP000197768"/>
    </source>
</evidence>
<keyword evidence="1" id="KW-0732">Signal</keyword>
<evidence type="ECO:0000256" key="1">
    <source>
        <dbReference type="SAM" id="SignalP"/>
    </source>
</evidence>
<evidence type="ECO:0000313" key="2">
    <source>
        <dbReference type="EMBL" id="OWP83735.1"/>
    </source>
</evidence>
<sequence length="619" mass="71591">MFKKSFLLLSFFFSFLSNAQEEKNFSIRYQNYLKGDIDFIANSIIGKKSGKNANDPYNKIDSNAKLNDQVNMAYIDVDQDPETFSSSSALLEPNHPNDKVVFAGLYWCATLPDRTNSIQPINKIAIKTPQSENYFTVNGSIIYDAKEHNKHNANAPYLCFSDITNEIKKKPWGSYTVANIQASQEQIEGGSAAGWVLYIVYESDIIPYHQISLYDGFSYIYNKPVQINFKDFVTPKIEKITPKLTIAALEGDLNLEGDNIRINTSNSNKWFYISNSLRSGQNIFNSKITHYNTDFNKRTPASLNTLGYDVFLDKIQSKELSFSNIDQVNLKISSLGDKFYITNIGFSIEIDEDFARKKIESIASIANPIEQKKTEIIEQKENSKILTKTITTTSKENSSSVKKITNNPLTSIEVIRKPKEIKTYIFHSNIAPEGYYIVANAYLNIHYAHDFANKISTKKIKPFIFKNPDNQLYYLTLGHYNSQTTAEKAYYNNINNSYFQEYWIAKIQHTNKFLQNSYKKKPRVEKEIATIKVNHTNSILKKGYYLVSNVFEIPSNATKYLDLLKKQGFTPSYFINPINNYHYTYLDYYTDLEKIKNDYFSNYNNRFFDEYWIMEIILE</sequence>
<protein>
    <recommendedName>
        <fullName evidence="4">SPOR domain-containing protein</fullName>
    </recommendedName>
</protein>
<name>A0A246GHL3_9FLAO</name>
<dbReference type="Proteomes" id="UP000197768">
    <property type="component" value="Unassembled WGS sequence"/>
</dbReference>
<evidence type="ECO:0008006" key="4">
    <source>
        <dbReference type="Google" id="ProtNLM"/>
    </source>
</evidence>
<gene>
    <name evidence="2" type="ORF">BWK59_08940</name>
</gene>